<dbReference type="Gene3D" id="1.10.150.50">
    <property type="entry name" value="Transcription Factor, Ets-1"/>
    <property type="match status" value="1"/>
</dbReference>
<keyword evidence="4" id="KW-0597">Phosphoprotein</keyword>
<dbReference type="GO" id="GO:0035255">
    <property type="term" value="F:ionotropic glutamate receptor binding"/>
    <property type="evidence" value="ECO:0007669"/>
    <property type="project" value="TreeGrafter"/>
</dbReference>
<evidence type="ECO:0000256" key="3">
    <source>
        <dbReference type="ARBA" id="ARBA00022490"/>
    </source>
</evidence>
<dbReference type="InterPro" id="IPR036034">
    <property type="entry name" value="PDZ_sf"/>
</dbReference>
<dbReference type="Pfam" id="PF00536">
    <property type="entry name" value="SAM_1"/>
    <property type="match status" value="1"/>
</dbReference>
<accession>A0A8K9UUS1</accession>
<dbReference type="InterPro" id="IPR001660">
    <property type="entry name" value="SAM"/>
</dbReference>
<feature type="compositionally biased region" description="Polar residues" evidence="11">
    <location>
        <begin position="416"/>
        <end position="442"/>
    </location>
</feature>
<dbReference type="Gene3D" id="2.30.42.10">
    <property type="match status" value="1"/>
</dbReference>
<evidence type="ECO:0000256" key="6">
    <source>
        <dbReference type="ARBA" id="ARBA00023018"/>
    </source>
</evidence>
<dbReference type="SMART" id="SM00454">
    <property type="entry name" value="SAM"/>
    <property type="match status" value="1"/>
</dbReference>
<dbReference type="GO" id="GO:0005737">
    <property type="term" value="C:cytoplasm"/>
    <property type="evidence" value="ECO:0007669"/>
    <property type="project" value="UniProtKB-SubCell"/>
</dbReference>
<evidence type="ECO:0000313" key="15">
    <source>
        <dbReference type="Ensembl" id="ENSOMYP00000114848.1"/>
    </source>
</evidence>
<dbReference type="FunFam" id="3.10.20.90:FF:000029">
    <property type="entry name" value="SH3 and multiple ankyrin repeat domains protein 1"/>
    <property type="match status" value="1"/>
</dbReference>
<evidence type="ECO:0000256" key="10">
    <source>
        <dbReference type="PROSITE-ProRule" id="PRU00192"/>
    </source>
</evidence>
<feature type="region of interest" description="Disordered" evidence="11">
    <location>
        <begin position="1150"/>
        <end position="1171"/>
    </location>
</feature>
<dbReference type="FunFam" id="1.25.40.20:FF:000064">
    <property type="entry name" value="SH3 and multiple ankyrin repeat domains protein 3"/>
    <property type="match status" value="1"/>
</dbReference>
<evidence type="ECO:0000256" key="7">
    <source>
        <dbReference type="ARBA" id="ARBA00023043"/>
    </source>
</evidence>
<keyword evidence="7 9" id="KW-0040">ANK repeat</keyword>
<dbReference type="InterPro" id="IPR036028">
    <property type="entry name" value="SH3-like_dom_sf"/>
</dbReference>
<dbReference type="Pfam" id="PF12796">
    <property type="entry name" value="Ank_2"/>
    <property type="match status" value="2"/>
</dbReference>
<dbReference type="PROSITE" id="PS50105">
    <property type="entry name" value="SAM_DOMAIN"/>
    <property type="match status" value="1"/>
</dbReference>
<dbReference type="SMART" id="SM00228">
    <property type="entry name" value="PDZ"/>
    <property type="match status" value="1"/>
</dbReference>
<feature type="region of interest" description="Disordered" evidence="11">
    <location>
        <begin position="379"/>
        <end position="398"/>
    </location>
</feature>
<dbReference type="InterPro" id="IPR036770">
    <property type="entry name" value="Ankyrin_rpt-contain_sf"/>
</dbReference>
<dbReference type="PANTHER" id="PTHR24135">
    <property type="entry name" value="SH3 AND MULTIPLE ANKYRIN REPEAT DOMAINS PROTEIN"/>
    <property type="match status" value="1"/>
</dbReference>
<dbReference type="SMART" id="SM00326">
    <property type="entry name" value="SH3"/>
    <property type="match status" value="1"/>
</dbReference>
<feature type="repeat" description="ANK" evidence="9">
    <location>
        <begin position="214"/>
        <end position="246"/>
    </location>
</feature>
<feature type="region of interest" description="Disordered" evidence="11">
    <location>
        <begin position="792"/>
        <end position="1136"/>
    </location>
</feature>
<reference evidence="15" key="2">
    <citation type="submission" date="2025-09" db="UniProtKB">
        <authorList>
            <consortium name="Ensembl"/>
        </authorList>
    </citation>
    <scope>IDENTIFICATION</scope>
</reference>
<keyword evidence="16" id="KW-1185">Reference proteome</keyword>
<feature type="region of interest" description="Disordered" evidence="11">
    <location>
        <begin position="416"/>
        <end position="480"/>
    </location>
</feature>
<feature type="compositionally biased region" description="Basic and acidic residues" evidence="11">
    <location>
        <begin position="1000"/>
        <end position="1013"/>
    </location>
</feature>
<dbReference type="GO" id="GO:0045211">
    <property type="term" value="C:postsynaptic membrane"/>
    <property type="evidence" value="ECO:0007669"/>
    <property type="project" value="TreeGrafter"/>
</dbReference>
<evidence type="ECO:0000256" key="1">
    <source>
        <dbReference type="ARBA" id="ARBA00004496"/>
    </source>
</evidence>
<dbReference type="PROSITE" id="PS50297">
    <property type="entry name" value="ANK_REP_REGION"/>
    <property type="match status" value="2"/>
</dbReference>
<dbReference type="PROSITE" id="PS50106">
    <property type="entry name" value="PDZ"/>
    <property type="match status" value="1"/>
</dbReference>
<dbReference type="GO" id="GO:0030160">
    <property type="term" value="F:synaptic receptor adaptor activity"/>
    <property type="evidence" value="ECO:0007669"/>
    <property type="project" value="TreeGrafter"/>
</dbReference>
<keyword evidence="2 10" id="KW-0728">SH3 domain</keyword>
<dbReference type="SMART" id="SM00248">
    <property type="entry name" value="ANK"/>
    <property type="match status" value="6"/>
</dbReference>
<feature type="compositionally biased region" description="Polar residues" evidence="11">
    <location>
        <begin position="932"/>
        <end position="946"/>
    </location>
</feature>
<proteinExistence type="predicted"/>
<dbReference type="PANTHER" id="PTHR24135:SF29">
    <property type="entry name" value="SH3 AND MULTIPLE ANKYRIN REPEAT DOMAINS PROTEIN 3 ISOFORM X2"/>
    <property type="match status" value="1"/>
</dbReference>
<keyword evidence="5" id="KW-0677">Repeat</keyword>
<evidence type="ECO:0000256" key="5">
    <source>
        <dbReference type="ARBA" id="ARBA00022737"/>
    </source>
</evidence>
<dbReference type="Ensembl" id="ENSOMYT00000133845.1">
    <property type="protein sequence ID" value="ENSOMYP00000114848.1"/>
    <property type="gene ID" value="ENSOMYG00000071927.1"/>
</dbReference>
<dbReference type="InterPro" id="IPR001478">
    <property type="entry name" value="PDZ"/>
</dbReference>
<dbReference type="SUPFAM" id="SSF47769">
    <property type="entry name" value="SAM/Pointed domain"/>
    <property type="match status" value="1"/>
</dbReference>
<evidence type="ECO:0000259" key="14">
    <source>
        <dbReference type="PROSITE" id="PS50106"/>
    </source>
</evidence>
<dbReference type="CDD" id="cd06746">
    <property type="entry name" value="PDZ_SHANK1_3-like"/>
    <property type="match status" value="1"/>
</dbReference>
<evidence type="ECO:0000256" key="8">
    <source>
        <dbReference type="ARBA" id="ARBA00034105"/>
    </source>
</evidence>
<keyword evidence="6" id="KW-0770">Synapse</keyword>
<evidence type="ECO:0000256" key="11">
    <source>
        <dbReference type="SAM" id="MobiDB-lite"/>
    </source>
</evidence>
<dbReference type="Gene3D" id="2.30.30.40">
    <property type="entry name" value="SH3 Domains"/>
    <property type="match status" value="1"/>
</dbReference>
<dbReference type="GO" id="GO:0043197">
    <property type="term" value="C:dendritic spine"/>
    <property type="evidence" value="ECO:0007669"/>
    <property type="project" value="TreeGrafter"/>
</dbReference>
<dbReference type="InterPro" id="IPR001452">
    <property type="entry name" value="SH3_domain"/>
</dbReference>
<dbReference type="FunFam" id="1.10.150.50:FF:000006">
    <property type="entry name" value="SH3 and multiple ankyrin repeat domains protein 2"/>
    <property type="match status" value="1"/>
</dbReference>
<reference evidence="15" key="1">
    <citation type="submission" date="2025-08" db="UniProtKB">
        <authorList>
            <consortium name="Ensembl"/>
        </authorList>
    </citation>
    <scope>IDENTIFICATION</scope>
</reference>
<feature type="domain" description="PDZ" evidence="14">
    <location>
        <begin position="586"/>
        <end position="680"/>
    </location>
</feature>
<dbReference type="SUPFAM" id="SSF48403">
    <property type="entry name" value="Ankyrin repeat"/>
    <property type="match status" value="1"/>
</dbReference>
<dbReference type="Proteomes" id="UP000694395">
    <property type="component" value="Unassembled WGS sequence"/>
</dbReference>
<dbReference type="Pfam" id="PF07653">
    <property type="entry name" value="SH3_2"/>
    <property type="match status" value="1"/>
</dbReference>
<feature type="compositionally biased region" description="Low complexity" evidence="11">
    <location>
        <begin position="868"/>
        <end position="878"/>
    </location>
</feature>
<feature type="compositionally biased region" description="Pro residues" evidence="11">
    <location>
        <begin position="914"/>
        <end position="928"/>
    </location>
</feature>
<dbReference type="FunFam" id="2.30.30.40:FF:000025">
    <property type="entry name" value="SH3 and multiple ankyrin repeat domains protein 2"/>
    <property type="match status" value="1"/>
</dbReference>
<dbReference type="InterPro" id="IPR051569">
    <property type="entry name" value="SHANK"/>
</dbReference>
<feature type="region of interest" description="Disordered" evidence="11">
    <location>
        <begin position="683"/>
        <end position="704"/>
    </location>
</feature>
<name>A0A8K9UUS1_ONCMY</name>
<feature type="repeat" description="ANK" evidence="9">
    <location>
        <begin position="281"/>
        <end position="313"/>
    </location>
</feature>
<dbReference type="GO" id="GO:0014069">
    <property type="term" value="C:postsynaptic density"/>
    <property type="evidence" value="ECO:0007669"/>
    <property type="project" value="UniProtKB-SubCell"/>
</dbReference>
<dbReference type="FunFam" id="2.30.42.10:FF:000018">
    <property type="entry name" value="SH3 and multiple ankyrin repeat domains protein 2"/>
    <property type="match status" value="1"/>
</dbReference>
<sequence>MLYIDYSSAFNTIVPSKLIAKTRTRGLNTSLCNWILDFLTGYPQVVRVGNNTSKCLRLDPEAAVWSSKQRVLVTLTQSLTDVLNYGLFQPAFNGRAGKFLDEERLLKDYPLPPITPIPYLEFRYKRRVYTQSYVDDKQLAKLHTKANLKKFMEYVYQLSIDKVSRFLEKGLDPNFHDADTGECPLTLAVQLEGSSELIKVLRSGGAHLDFRTRDGITALHRAVLSRNHTALTTVLDLGASPDYRDSRGLTPLYHCAMVGGDPYCCELLLHEHAVIGSTDENGWQEIHQACRHGNVQHLEHLLFYGADMSSQNASGNTALHLCGLYNQVSRAVIVLLFRGTNKDIKNYNNQTAFQVAIIAGNFDLAEIIKIHKASDVVPFRESPSYSSKRRRLGGANNVGVCGSSSPRYLIRSASDNALESPASSSPGPSLHSLENTNTSNRQADTHSLRRQTRRLSPSGRLQRDPSPPPSPPSPVQHGKRRLYSAVPGRTFIATRSHTPQGPGEISLHRGERVKVLSIGEGGFWEGSVKGRTGWFPADCVEEVQMRQYDPRLETREDRTKRLFRHYTVGSYDNYTSYSDYVIEEKSSVLQKRDSEGFGFVLRGAKAETPIEEFAPTPAFPALQYLESVDLEGVAWRAGLRTGDFLIEVNGSDVVKVGHRQVVSLIRQGGSQLLMKVVSVTRKPESDLVRKKAPPPPKRAPSTSLTLRSKSMTAELEEIASARRRRGEKLDEMLTGSQEAMMRKCPLEADYRAATVKQRPTSRRITQQEINVSRMRRGLGEELIEALHGQLQRRRSLTVGSSEEEGGPYTVTQGQSERRKSLEGGPYTVTLPPALLSSSDEETREELRKIGLVSPPLVFATPPSPTQPPSSLSLSPRRPQAGEGRGGGESAPDSGVEEGDPHIENILSPSSTPAPSLPPTLPSPEPPQPFTATPKTLPSTTSDSQSLKPRLRSPLGRGRSALRDPLLKQSSDSDLLPSGCGPGRPPPYLFQRRSKLWGEVSESRPRQSSPEEGRPTAVGGGGLELASRLQLLSKDSHSLGEEPAGLLDPGHRSPVGGARLFSSLGDVHTISQRGFGGTTYTVRPGSRYPITPRRSPSPSPSPAPVLSPDRSEVSPGRGFGLSSSHHHHTILKSSSLSLPSEPKEVRFVMRSASARTRSRSPSPSPHASPCPSPVLGSPLLALRPWRQRPLALWSKYDVGDWLESVGLAEHRARFQEHEIEGSHLPALTKDDFAELGVTRVGHRMNIERALRQLLDN</sequence>
<comment type="subcellular location">
    <subcellularLocation>
        <location evidence="1">Cytoplasm</location>
    </subcellularLocation>
    <subcellularLocation>
        <location evidence="8">Postsynaptic density</location>
    </subcellularLocation>
</comment>
<dbReference type="InterPro" id="IPR041489">
    <property type="entry name" value="PDZ_6"/>
</dbReference>
<evidence type="ECO:0000313" key="16">
    <source>
        <dbReference type="Proteomes" id="UP000694395"/>
    </source>
</evidence>
<feature type="repeat" description="ANK" evidence="9">
    <location>
        <begin position="314"/>
        <end position="347"/>
    </location>
</feature>
<dbReference type="AlphaFoldDB" id="A0A8K9UUS1"/>
<evidence type="ECO:0000256" key="9">
    <source>
        <dbReference type="PROSITE-ProRule" id="PRU00023"/>
    </source>
</evidence>
<evidence type="ECO:0000256" key="2">
    <source>
        <dbReference type="ARBA" id="ARBA00022443"/>
    </source>
</evidence>
<feature type="compositionally biased region" description="Pro residues" evidence="11">
    <location>
        <begin position="1094"/>
        <end position="1104"/>
    </location>
</feature>
<dbReference type="SUPFAM" id="SSF50156">
    <property type="entry name" value="PDZ domain-like"/>
    <property type="match status" value="1"/>
</dbReference>
<evidence type="ECO:0000259" key="12">
    <source>
        <dbReference type="PROSITE" id="PS50002"/>
    </source>
</evidence>
<dbReference type="SUPFAM" id="SSF50044">
    <property type="entry name" value="SH3-domain"/>
    <property type="match status" value="1"/>
</dbReference>
<dbReference type="CDD" id="cd09506">
    <property type="entry name" value="SAM_Shank1_2_3"/>
    <property type="match status" value="1"/>
</dbReference>
<feature type="compositionally biased region" description="Pro residues" evidence="11">
    <location>
        <begin position="465"/>
        <end position="474"/>
    </location>
</feature>
<dbReference type="Gene3D" id="1.25.40.20">
    <property type="entry name" value="Ankyrin repeat-containing domain"/>
    <property type="match status" value="2"/>
</dbReference>
<dbReference type="PROSITE" id="PS50088">
    <property type="entry name" value="ANK_REPEAT"/>
    <property type="match status" value="3"/>
</dbReference>
<dbReference type="Pfam" id="PF17820">
    <property type="entry name" value="PDZ_6"/>
    <property type="match status" value="1"/>
</dbReference>
<dbReference type="Gene3D" id="3.10.20.90">
    <property type="entry name" value="Phosphatidylinositol 3-kinase Catalytic Subunit, Chain A, domain 1"/>
    <property type="match status" value="1"/>
</dbReference>
<dbReference type="InterPro" id="IPR013761">
    <property type="entry name" value="SAM/pointed_sf"/>
</dbReference>
<feature type="compositionally biased region" description="Pro residues" evidence="11">
    <location>
        <begin position="1161"/>
        <end position="1171"/>
    </location>
</feature>
<dbReference type="InterPro" id="IPR002110">
    <property type="entry name" value="Ankyrin_rpt"/>
</dbReference>
<evidence type="ECO:0000256" key="4">
    <source>
        <dbReference type="ARBA" id="ARBA00022553"/>
    </source>
</evidence>
<dbReference type="PROSITE" id="PS50002">
    <property type="entry name" value="SH3"/>
    <property type="match status" value="1"/>
</dbReference>
<organism evidence="15 16">
    <name type="scientific">Oncorhynchus mykiss</name>
    <name type="common">Rainbow trout</name>
    <name type="synonym">Salmo gairdneri</name>
    <dbReference type="NCBI Taxonomy" id="8022"/>
    <lineage>
        <taxon>Eukaryota</taxon>
        <taxon>Metazoa</taxon>
        <taxon>Chordata</taxon>
        <taxon>Craniata</taxon>
        <taxon>Vertebrata</taxon>
        <taxon>Euteleostomi</taxon>
        <taxon>Actinopterygii</taxon>
        <taxon>Neopterygii</taxon>
        <taxon>Teleostei</taxon>
        <taxon>Protacanthopterygii</taxon>
        <taxon>Salmoniformes</taxon>
        <taxon>Salmonidae</taxon>
        <taxon>Salmoninae</taxon>
        <taxon>Oncorhynchus</taxon>
    </lineage>
</organism>
<feature type="domain" description="SH3" evidence="12">
    <location>
        <begin position="486"/>
        <end position="545"/>
    </location>
</feature>
<dbReference type="GeneTree" id="ENSGT00940000153561"/>
<keyword evidence="3" id="KW-0963">Cytoplasm</keyword>
<feature type="domain" description="SAM" evidence="13">
    <location>
        <begin position="1192"/>
        <end position="1255"/>
    </location>
</feature>
<protein>
    <submittedName>
        <fullName evidence="15">SH3 and multiple ankyrin repeat domains 3b</fullName>
    </submittedName>
</protein>
<feature type="compositionally biased region" description="Low complexity" evidence="11">
    <location>
        <begin position="1150"/>
        <end position="1160"/>
    </location>
</feature>
<evidence type="ECO:0000259" key="13">
    <source>
        <dbReference type="PROSITE" id="PS50105"/>
    </source>
</evidence>